<sequence length="342" mass="36356">MVEPSLRLMRRQNGKGGRRMGLKTPSGGMNKTVGPEVLAIGDVLMDYQYWVDRFPQRGGDVKILMSSCSPGGSAANTAFSLALLGIRCGFCGRIGKDAAGRRVEERMRNAGLDLSCMQYGDDTGYTVTIIDDRSERTMLSFRGAAGEPLELTAALRQTLQTVRVLLLSGYLLADAAQARFAVEAAGMTRRAGGLVALDASPNIENVPPDILREALAVTDILLPNRREMQAITGVWETGAGLDALLRRVPIAALKLGAEGSALGIRGEYAETGRWHIPAAEVTPLDTTGAGDAFNAGFLASYLRGEKPEDWLRAGNALAARAISQKGAVPFDGMEEKVCAGVG</sequence>
<name>A0A498D106_9FIRM</name>
<dbReference type="PROSITE" id="PS00584">
    <property type="entry name" value="PFKB_KINASES_2"/>
    <property type="match status" value="1"/>
</dbReference>
<evidence type="ECO:0000259" key="6">
    <source>
        <dbReference type="Pfam" id="PF00294"/>
    </source>
</evidence>
<dbReference type="InterPro" id="IPR002139">
    <property type="entry name" value="Ribo/fructo_kinase"/>
</dbReference>
<dbReference type="Gene3D" id="3.40.1190.20">
    <property type="match status" value="1"/>
</dbReference>
<feature type="domain" description="Carbohydrate kinase PfkB" evidence="6">
    <location>
        <begin position="36"/>
        <end position="328"/>
    </location>
</feature>
<reference evidence="7 8" key="1">
    <citation type="submission" date="2018-10" db="EMBL/GenBank/DDBJ databases">
        <title>Anaerotruncus faecis sp. nov., isolated from human feces.</title>
        <authorList>
            <person name="Wang Y.-J."/>
        </authorList>
    </citation>
    <scope>NUCLEOTIDE SEQUENCE [LARGE SCALE GENOMIC DNA]</scope>
    <source>
        <strain evidence="7 8">22A2-44</strain>
    </source>
</reference>
<dbReference type="SUPFAM" id="SSF53613">
    <property type="entry name" value="Ribokinase-like"/>
    <property type="match status" value="1"/>
</dbReference>
<keyword evidence="8" id="KW-1185">Reference proteome</keyword>
<dbReference type="PROSITE" id="PS00583">
    <property type="entry name" value="PFKB_KINASES_1"/>
    <property type="match status" value="1"/>
</dbReference>
<dbReference type="InterPro" id="IPR002173">
    <property type="entry name" value="Carboh/pur_kinase_PfkB_CS"/>
</dbReference>
<accession>A0A498D106</accession>
<organism evidence="7 8">
    <name type="scientific">Anaerotruncus massiliensis</name>
    <name type="common">ex Liu et al. 2021</name>
    <dbReference type="NCBI Taxonomy" id="2321404"/>
    <lineage>
        <taxon>Bacteria</taxon>
        <taxon>Bacillati</taxon>
        <taxon>Bacillota</taxon>
        <taxon>Clostridia</taxon>
        <taxon>Eubacteriales</taxon>
        <taxon>Oscillospiraceae</taxon>
        <taxon>Anaerotruncus</taxon>
    </lineage>
</organism>
<comment type="similarity">
    <text evidence="1 4">Belongs to the carbohydrate kinase PfkB family.</text>
</comment>
<evidence type="ECO:0000313" key="8">
    <source>
        <dbReference type="Proteomes" id="UP000276301"/>
    </source>
</evidence>
<keyword evidence="3 4" id="KW-0418">Kinase</keyword>
<evidence type="ECO:0000256" key="5">
    <source>
        <dbReference type="SAM" id="MobiDB-lite"/>
    </source>
</evidence>
<gene>
    <name evidence="7" type="ORF">D4A47_03860</name>
</gene>
<evidence type="ECO:0000313" key="7">
    <source>
        <dbReference type="EMBL" id="RLL13610.1"/>
    </source>
</evidence>
<dbReference type="EMBL" id="RCHT01000003">
    <property type="protein sequence ID" value="RLL13610.1"/>
    <property type="molecule type" value="Genomic_DNA"/>
</dbReference>
<evidence type="ECO:0000256" key="1">
    <source>
        <dbReference type="ARBA" id="ARBA00010688"/>
    </source>
</evidence>
<dbReference type="GO" id="GO:0016301">
    <property type="term" value="F:kinase activity"/>
    <property type="evidence" value="ECO:0007669"/>
    <property type="project" value="UniProtKB-KW"/>
</dbReference>
<evidence type="ECO:0000256" key="3">
    <source>
        <dbReference type="ARBA" id="ARBA00022777"/>
    </source>
</evidence>
<dbReference type="PANTHER" id="PTHR10584:SF167">
    <property type="entry name" value="PFKB DOMAIN PROTEIN"/>
    <property type="match status" value="1"/>
</dbReference>
<dbReference type="PANTHER" id="PTHR10584">
    <property type="entry name" value="SUGAR KINASE"/>
    <property type="match status" value="1"/>
</dbReference>
<dbReference type="Proteomes" id="UP000276301">
    <property type="component" value="Unassembled WGS sequence"/>
</dbReference>
<evidence type="ECO:0000256" key="4">
    <source>
        <dbReference type="RuleBase" id="RU003704"/>
    </source>
</evidence>
<proteinExistence type="inferred from homology"/>
<protein>
    <submittedName>
        <fullName evidence="7">Carbohydrate kinase family protein</fullName>
    </submittedName>
</protein>
<feature type="compositionally biased region" description="Basic residues" evidence="5">
    <location>
        <begin position="8"/>
        <end position="21"/>
    </location>
</feature>
<dbReference type="Pfam" id="PF00294">
    <property type="entry name" value="PfkB"/>
    <property type="match status" value="1"/>
</dbReference>
<evidence type="ECO:0000256" key="2">
    <source>
        <dbReference type="ARBA" id="ARBA00022679"/>
    </source>
</evidence>
<dbReference type="InterPro" id="IPR029056">
    <property type="entry name" value="Ribokinase-like"/>
</dbReference>
<dbReference type="AlphaFoldDB" id="A0A498D106"/>
<feature type="region of interest" description="Disordered" evidence="5">
    <location>
        <begin position="1"/>
        <end position="28"/>
    </location>
</feature>
<dbReference type="GO" id="GO:0006796">
    <property type="term" value="P:phosphate-containing compound metabolic process"/>
    <property type="evidence" value="ECO:0007669"/>
    <property type="project" value="UniProtKB-ARBA"/>
</dbReference>
<comment type="caution">
    <text evidence="7">The sequence shown here is derived from an EMBL/GenBank/DDBJ whole genome shotgun (WGS) entry which is preliminary data.</text>
</comment>
<keyword evidence="2 4" id="KW-0808">Transferase</keyword>
<dbReference type="CDD" id="cd01166">
    <property type="entry name" value="KdgK"/>
    <property type="match status" value="1"/>
</dbReference>
<dbReference type="InterPro" id="IPR011611">
    <property type="entry name" value="PfkB_dom"/>
</dbReference>
<dbReference type="PRINTS" id="PR00990">
    <property type="entry name" value="RIBOKINASE"/>
</dbReference>